<feature type="region of interest" description="Disordered" evidence="1">
    <location>
        <begin position="9"/>
        <end position="30"/>
    </location>
</feature>
<name>A0ABR3LTR9_9TELE</name>
<evidence type="ECO:0000313" key="3">
    <source>
        <dbReference type="Proteomes" id="UP001558613"/>
    </source>
</evidence>
<dbReference type="EMBL" id="JAYMGO010000019">
    <property type="protein sequence ID" value="KAL1255371.1"/>
    <property type="molecule type" value="Genomic_DNA"/>
</dbReference>
<proteinExistence type="predicted"/>
<organism evidence="2 3">
    <name type="scientific">Cirrhinus molitorella</name>
    <name type="common">mud carp</name>
    <dbReference type="NCBI Taxonomy" id="172907"/>
    <lineage>
        <taxon>Eukaryota</taxon>
        <taxon>Metazoa</taxon>
        <taxon>Chordata</taxon>
        <taxon>Craniata</taxon>
        <taxon>Vertebrata</taxon>
        <taxon>Euteleostomi</taxon>
        <taxon>Actinopterygii</taxon>
        <taxon>Neopterygii</taxon>
        <taxon>Teleostei</taxon>
        <taxon>Ostariophysi</taxon>
        <taxon>Cypriniformes</taxon>
        <taxon>Cyprinidae</taxon>
        <taxon>Labeoninae</taxon>
        <taxon>Labeonini</taxon>
        <taxon>Cirrhinus</taxon>
    </lineage>
</organism>
<sequence length="173" mass="19363">MTHLSLVEEGLSTQGFPPKQDSTPARPSARAPAIPLSLSLSLSLSPPFLSHSSWILPPPRTSISERDQICWYKETLPDESTYALMDDERRNKCDLCSNGRRKTFCSISKFCSLEVNRKSILHFLMEPVNSDPLEEYSHASSPTLQTNSQSQSCSALHFCGKQQVAAFRLFLNN</sequence>
<accession>A0ABR3LTR9</accession>
<dbReference type="Proteomes" id="UP001558613">
    <property type="component" value="Unassembled WGS sequence"/>
</dbReference>
<evidence type="ECO:0000256" key="1">
    <source>
        <dbReference type="SAM" id="MobiDB-lite"/>
    </source>
</evidence>
<evidence type="ECO:0000313" key="2">
    <source>
        <dbReference type="EMBL" id="KAL1255371.1"/>
    </source>
</evidence>
<reference evidence="2 3" key="1">
    <citation type="submission" date="2023-09" db="EMBL/GenBank/DDBJ databases">
        <authorList>
            <person name="Wang M."/>
        </authorList>
    </citation>
    <scope>NUCLEOTIDE SEQUENCE [LARGE SCALE GENOMIC DNA]</scope>
    <source>
        <strain evidence="2">GT-2023</strain>
        <tissue evidence="2">Liver</tissue>
    </source>
</reference>
<comment type="caution">
    <text evidence="2">The sequence shown here is derived from an EMBL/GenBank/DDBJ whole genome shotgun (WGS) entry which is preliminary data.</text>
</comment>
<keyword evidence="3" id="KW-1185">Reference proteome</keyword>
<protein>
    <submittedName>
        <fullName evidence="2">Uncharacterized protein</fullName>
    </submittedName>
</protein>
<gene>
    <name evidence="2" type="ORF">QQF64_013432</name>
</gene>